<evidence type="ECO:0000256" key="7">
    <source>
        <dbReference type="SAM" id="Coils"/>
    </source>
</evidence>
<evidence type="ECO:0000313" key="9">
    <source>
        <dbReference type="EMBL" id="KXB38903.1"/>
    </source>
</evidence>
<dbReference type="PATRIC" id="fig|1497955.3.peg.1357"/>
<dbReference type="InterPro" id="IPR027417">
    <property type="entry name" value="P-loop_NTPase"/>
</dbReference>
<dbReference type="InterPro" id="IPR047641">
    <property type="entry name" value="ABC_transpr_MalK/UgpC-like"/>
</dbReference>
<dbReference type="RefSeq" id="WP_066715043.1">
    <property type="nucleotide sequence ID" value="NZ_JARFNM010000001.1"/>
</dbReference>
<dbReference type="GO" id="GO:0005524">
    <property type="term" value="F:ATP binding"/>
    <property type="evidence" value="ECO:0007669"/>
    <property type="project" value="UniProtKB-KW"/>
</dbReference>
<dbReference type="InterPro" id="IPR003593">
    <property type="entry name" value="AAA+_ATPase"/>
</dbReference>
<dbReference type="InterPro" id="IPR017871">
    <property type="entry name" value="ABC_transporter-like_CS"/>
</dbReference>
<dbReference type="Gene3D" id="3.40.50.300">
    <property type="entry name" value="P-loop containing nucleotide triphosphate hydrolases"/>
    <property type="match status" value="2"/>
</dbReference>
<feature type="domain" description="ABC transporter" evidence="8">
    <location>
        <begin position="4"/>
        <end position="361"/>
    </location>
</feature>
<keyword evidence="5" id="KW-1278">Translocase</keyword>
<dbReference type="InterPro" id="IPR012340">
    <property type="entry name" value="NA-bd_OB-fold"/>
</dbReference>
<comment type="caution">
    <text evidence="9">The sequence shown here is derived from an EMBL/GenBank/DDBJ whole genome shotgun (WGS) entry which is preliminary data.</text>
</comment>
<organism evidence="9 10">
    <name type="scientific">Amygdalobacter nucleatus</name>
    <dbReference type="NCBI Taxonomy" id="3029274"/>
    <lineage>
        <taxon>Bacteria</taxon>
        <taxon>Bacillati</taxon>
        <taxon>Bacillota</taxon>
        <taxon>Clostridia</taxon>
        <taxon>Eubacteriales</taxon>
        <taxon>Oscillospiraceae</taxon>
        <taxon>Amygdalobacter</taxon>
    </lineage>
</organism>
<feature type="coiled-coil region" evidence="7">
    <location>
        <begin position="185"/>
        <end position="212"/>
    </location>
</feature>
<accession>A0A133Y6Y0</accession>
<evidence type="ECO:0000256" key="1">
    <source>
        <dbReference type="ARBA" id="ARBA00022448"/>
    </source>
</evidence>
<dbReference type="Gene3D" id="2.40.50.100">
    <property type="match status" value="2"/>
</dbReference>
<evidence type="ECO:0000256" key="6">
    <source>
        <dbReference type="ARBA" id="ARBA00023136"/>
    </source>
</evidence>
<dbReference type="InterPro" id="IPR008995">
    <property type="entry name" value="Mo/tungstate-bd_C_term_dom"/>
</dbReference>
<evidence type="ECO:0000256" key="3">
    <source>
        <dbReference type="ARBA" id="ARBA00022741"/>
    </source>
</evidence>
<dbReference type="SMART" id="SM00382">
    <property type="entry name" value="AAA"/>
    <property type="match status" value="1"/>
</dbReference>
<gene>
    <name evidence="9" type="ORF">HMPREF1872_01390</name>
</gene>
<protein>
    <submittedName>
        <fullName evidence="9">ABC transporter, ATP-binding protein</fullName>
    </submittedName>
</protein>
<keyword evidence="3" id="KW-0547">Nucleotide-binding</keyword>
<dbReference type="Gene3D" id="2.40.50.140">
    <property type="entry name" value="Nucleic acid-binding proteins"/>
    <property type="match status" value="1"/>
</dbReference>
<keyword evidence="6" id="KW-0472">Membrane</keyword>
<evidence type="ECO:0000256" key="4">
    <source>
        <dbReference type="ARBA" id="ARBA00022840"/>
    </source>
</evidence>
<keyword evidence="2" id="KW-1003">Cell membrane</keyword>
<dbReference type="Pfam" id="PF00005">
    <property type="entry name" value="ABC_tran"/>
    <property type="match status" value="2"/>
</dbReference>
<name>A0A133Y6Y0_9FIRM</name>
<dbReference type="PROSITE" id="PS50893">
    <property type="entry name" value="ABC_TRANSPORTER_2"/>
    <property type="match status" value="1"/>
</dbReference>
<evidence type="ECO:0000256" key="5">
    <source>
        <dbReference type="ARBA" id="ARBA00022967"/>
    </source>
</evidence>
<keyword evidence="10" id="KW-1185">Reference proteome</keyword>
<keyword evidence="1" id="KW-0813">Transport</keyword>
<evidence type="ECO:0000256" key="2">
    <source>
        <dbReference type="ARBA" id="ARBA00022475"/>
    </source>
</evidence>
<dbReference type="STRING" id="1497955.HMPREF1872_01390"/>
<dbReference type="PROSITE" id="PS00211">
    <property type="entry name" value="ABC_TRANSPORTER_1"/>
    <property type="match status" value="1"/>
</dbReference>
<dbReference type="EMBL" id="LSCV01000045">
    <property type="protein sequence ID" value="KXB38903.1"/>
    <property type="molecule type" value="Genomic_DNA"/>
</dbReference>
<dbReference type="InterPro" id="IPR003439">
    <property type="entry name" value="ABC_transporter-like_ATP-bd"/>
</dbReference>
<dbReference type="GO" id="GO:0055052">
    <property type="term" value="C:ATP-binding cassette (ABC) transporter complex, substrate-binding subunit-containing"/>
    <property type="evidence" value="ECO:0007669"/>
    <property type="project" value="TreeGrafter"/>
</dbReference>
<evidence type="ECO:0000313" key="10">
    <source>
        <dbReference type="Proteomes" id="UP000070080"/>
    </source>
</evidence>
<keyword evidence="4 9" id="KW-0067">ATP-binding</keyword>
<dbReference type="AlphaFoldDB" id="A0A133Y6Y0"/>
<dbReference type="OrthoDB" id="9802264at2"/>
<dbReference type="SUPFAM" id="SSF52540">
    <property type="entry name" value="P-loop containing nucleoside triphosphate hydrolases"/>
    <property type="match status" value="1"/>
</dbReference>
<reference evidence="10" key="1">
    <citation type="submission" date="2016-01" db="EMBL/GenBank/DDBJ databases">
        <authorList>
            <person name="Mitreva M."/>
            <person name="Pepin K.H."/>
            <person name="Mihindukulasuriya K.A."/>
            <person name="Fulton R."/>
            <person name="Fronick C."/>
            <person name="O'Laughlin M."/>
            <person name="Miner T."/>
            <person name="Herter B."/>
            <person name="Rosa B.A."/>
            <person name="Cordes M."/>
            <person name="Tomlinson C."/>
            <person name="Wollam A."/>
            <person name="Palsikar V.B."/>
            <person name="Mardis E.R."/>
            <person name="Wilson R.K."/>
        </authorList>
    </citation>
    <scope>NUCLEOTIDE SEQUENCE [LARGE SCALE GENOMIC DNA]</scope>
    <source>
        <strain evidence="10">KA00274</strain>
    </source>
</reference>
<dbReference type="GO" id="GO:0016887">
    <property type="term" value="F:ATP hydrolysis activity"/>
    <property type="evidence" value="ECO:0007669"/>
    <property type="project" value="InterPro"/>
</dbReference>
<keyword evidence="7" id="KW-0175">Coiled coil</keyword>
<dbReference type="PANTHER" id="PTHR43875:SF15">
    <property type="entry name" value="TREHALOSE IMPORT ATP-BINDING PROTEIN SUGC"/>
    <property type="match status" value="1"/>
</dbReference>
<evidence type="ECO:0000259" key="8">
    <source>
        <dbReference type="PROSITE" id="PS50893"/>
    </source>
</evidence>
<dbReference type="SUPFAM" id="SSF50331">
    <property type="entry name" value="MOP-like"/>
    <property type="match status" value="1"/>
</dbReference>
<dbReference type="Proteomes" id="UP000070080">
    <property type="component" value="Unassembled WGS sequence"/>
</dbReference>
<sequence length="553" mass="62636">MAEIILENIVKRFDKFYAVDHLNLKIADASFVTLLGPSGCGKTTTLRMIAGLETPTSGRIIIDGVPVFDSEKGINVPANKRNVGFLFQNYALWPNMTVYENIAFGLSNIKKPLKEVCHEYRQADKLYKALSKPENLKLIFQESRDKDGKLDVKKAQILLIDFYEISLNDAKKILSWSLQAEEDLTAKANSLAKEYEKTLATLKEQLKASGREINENYEIIENGEVKKTTRKLTKEEIDLRVRAVSRIVKIGMFMDRYPNELSGGQQQRVAIARTLAPAPSVLFMDEPLSNLDAKLRLEMRSELQRLHFETESTIIYVTHDQMEAMTLANKICLMENGVLQQYAEPLTVYNQPANIFVADFVGNPSINLIEASASSETDKLKLNLFDDVKATFIPSKPINFMDYHEVQRKQTEAKLNMLLERQQQKGYVEKSNRDKLFRYPIAKISNGPEIEAHHTIKSSDYVLGVRPESIIIQATQEKLDDCLTAEVYSVMPTGMETTMKLKVGEFLLTAVFFGGVVYPIGTELKIKFKPEEVRIFSRLDGNLITSGSLELHK</sequence>
<proteinExistence type="predicted"/>
<dbReference type="PANTHER" id="PTHR43875">
    <property type="entry name" value="MALTODEXTRIN IMPORT ATP-BINDING PROTEIN MSMX"/>
    <property type="match status" value="1"/>
</dbReference>